<reference evidence="3 4" key="1">
    <citation type="submission" date="2012-07" db="EMBL/GenBank/DDBJ databases">
        <title>Genome sequence of Brachyspira sp. 30446, isolated from a pig with mucohaemorrhagic colitis.</title>
        <authorList>
            <person name="Rubin J.E."/>
            <person name="Fernando C."/>
            <person name="Harding J.C.S."/>
            <person name="Hill J.E."/>
        </authorList>
    </citation>
    <scope>NUCLEOTIDE SEQUENCE [LARGE SCALE GENOMIC DNA]</scope>
    <source>
        <strain evidence="3 4">30446</strain>
    </source>
</reference>
<dbReference type="EMBL" id="ALNZ01000026">
    <property type="protein sequence ID" value="EKV56975.1"/>
    <property type="molecule type" value="Genomic_DNA"/>
</dbReference>
<dbReference type="Pfam" id="PF00188">
    <property type="entry name" value="CAP"/>
    <property type="match status" value="1"/>
</dbReference>
<dbReference type="Gene3D" id="3.40.33.10">
    <property type="entry name" value="CAP"/>
    <property type="match status" value="1"/>
</dbReference>
<dbReference type="AlphaFoldDB" id="A0A2U4EVS8"/>
<dbReference type="InterPro" id="IPR014044">
    <property type="entry name" value="CAP_dom"/>
</dbReference>
<dbReference type="PANTHER" id="PTHR31157:SF1">
    <property type="entry name" value="SCP DOMAIN-CONTAINING PROTEIN"/>
    <property type="match status" value="1"/>
</dbReference>
<evidence type="ECO:0000259" key="2">
    <source>
        <dbReference type="Pfam" id="PF00188"/>
    </source>
</evidence>
<accession>A0A2U4EVS8</accession>
<protein>
    <recommendedName>
        <fullName evidence="2">SCP domain-containing protein</fullName>
    </recommendedName>
</protein>
<keyword evidence="1" id="KW-0732">Signal</keyword>
<evidence type="ECO:0000256" key="1">
    <source>
        <dbReference type="SAM" id="SignalP"/>
    </source>
</evidence>
<dbReference type="PANTHER" id="PTHR31157">
    <property type="entry name" value="SCP DOMAIN-CONTAINING PROTEIN"/>
    <property type="match status" value="1"/>
</dbReference>
<dbReference type="GeneID" id="66488026"/>
<dbReference type="SUPFAM" id="SSF55797">
    <property type="entry name" value="PR-1-like"/>
    <property type="match status" value="1"/>
</dbReference>
<dbReference type="Proteomes" id="UP000011663">
    <property type="component" value="Unassembled WGS sequence"/>
</dbReference>
<feature type="domain" description="SCP" evidence="2">
    <location>
        <begin position="47"/>
        <end position="161"/>
    </location>
</feature>
<dbReference type="STRING" id="1289135.A966_08049"/>
<organism evidence="3 4">
    <name type="scientific">Brachyspira hampsonii 30446</name>
    <dbReference type="NCBI Taxonomy" id="1289135"/>
    <lineage>
        <taxon>Bacteria</taxon>
        <taxon>Pseudomonadati</taxon>
        <taxon>Spirochaetota</taxon>
        <taxon>Spirochaetia</taxon>
        <taxon>Brachyspirales</taxon>
        <taxon>Brachyspiraceae</taxon>
        <taxon>Brachyspira</taxon>
    </lineage>
</organism>
<sequence length="167" mass="18859">MKNYILIFLLLVIISCNNTATNPSNDNTSNTDSNNNSISADAQEVFGLVNQERIKAGLTEYKLDAKLCEAANQRAKEIVDKYDHVRPDGREWDTVLDEYGFNSKAYIRGENIVAMRESASSAMNAWMNSQGHKDNILADYYTTIGIGVYEYNGSKYWVQIFLSDSFI</sequence>
<dbReference type="InterPro" id="IPR035940">
    <property type="entry name" value="CAP_sf"/>
</dbReference>
<feature type="signal peptide" evidence="1">
    <location>
        <begin position="1"/>
        <end position="20"/>
    </location>
</feature>
<dbReference type="OrthoDB" id="9783944at2"/>
<comment type="caution">
    <text evidence="3">The sequence shown here is derived from an EMBL/GenBank/DDBJ whole genome shotgun (WGS) entry which is preliminary data.</text>
</comment>
<feature type="chain" id="PRO_5015732201" description="SCP domain-containing protein" evidence="1">
    <location>
        <begin position="21"/>
        <end position="167"/>
    </location>
</feature>
<evidence type="ECO:0000313" key="4">
    <source>
        <dbReference type="Proteomes" id="UP000011663"/>
    </source>
</evidence>
<proteinExistence type="predicted"/>
<gene>
    <name evidence="3" type="ORF">A966_08049</name>
</gene>
<dbReference type="PROSITE" id="PS51257">
    <property type="entry name" value="PROKAR_LIPOPROTEIN"/>
    <property type="match status" value="1"/>
</dbReference>
<dbReference type="RefSeq" id="WP_008724222.1">
    <property type="nucleotide sequence ID" value="NZ_JH994111.1"/>
</dbReference>
<name>A0A2U4EVS8_9SPIR</name>
<evidence type="ECO:0000313" key="3">
    <source>
        <dbReference type="EMBL" id="EKV56975.1"/>
    </source>
</evidence>
<dbReference type="CDD" id="cd05379">
    <property type="entry name" value="CAP_bacterial"/>
    <property type="match status" value="1"/>
</dbReference>